<evidence type="ECO:0000256" key="3">
    <source>
        <dbReference type="ARBA" id="ARBA00022475"/>
    </source>
</evidence>
<comment type="subcellular location">
    <subcellularLocation>
        <location evidence="7">Cell inner membrane</location>
        <topology evidence="7">Multi-pass membrane protein</topology>
    </subcellularLocation>
    <subcellularLocation>
        <location evidence="1">Cell membrane</location>
        <topology evidence="1">Multi-pass membrane protein</topology>
    </subcellularLocation>
</comment>
<dbReference type="AlphaFoldDB" id="A1KCC2"/>
<evidence type="ECO:0000313" key="8">
    <source>
        <dbReference type="EMBL" id="CAL96478.1"/>
    </source>
</evidence>
<comment type="similarity">
    <text evidence="2 7">Belongs to the UPF0056 (MarC) family.</text>
</comment>
<accession>A1KCC2</accession>
<dbReference type="EMBL" id="AM406670">
    <property type="protein sequence ID" value="CAL96478.1"/>
    <property type="molecule type" value="Genomic_DNA"/>
</dbReference>
<feature type="transmembrane region" description="Helical" evidence="7">
    <location>
        <begin position="139"/>
        <end position="160"/>
    </location>
</feature>
<evidence type="ECO:0000256" key="7">
    <source>
        <dbReference type="RuleBase" id="RU362048"/>
    </source>
</evidence>
<dbReference type="Proteomes" id="UP000002588">
    <property type="component" value="Chromosome"/>
</dbReference>
<evidence type="ECO:0000256" key="4">
    <source>
        <dbReference type="ARBA" id="ARBA00022692"/>
    </source>
</evidence>
<dbReference type="OrthoDB" id="21094at2"/>
<keyword evidence="4 7" id="KW-0812">Transmembrane</keyword>
<dbReference type="PANTHER" id="PTHR33508:SF1">
    <property type="entry name" value="UPF0056 MEMBRANE PROTEIN YHCE"/>
    <property type="match status" value="1"/>
</dbReference>
<organism evidence="8 9">
    <name type="scientific">Azoarcus sp. (strain BH72)</name>
    <dbReference type="NCBI Taxonomy" id="418699"/>
    <lineage>
        <taxon>Bacteria</taxon>
        <taxon>Pseudomonadati</taxon>
        <taxon>Pseudomonadota</taxon>
        <taxon>Betaproteobacteria</taxon>
        <taxon>Rhodocyclales</taxon>
        <taxon>Zoogloeaceae</taxon>
        <taxon>Azoarcus</taxon>
    </lineage>
</organism>
<feature type="transmembrane region" description="Helical" evidence="7">
    <location>
        <begin position="6"/>
        <end position="26"/>
    </location>
</feature>
<dbReference type="InterPro" id="IPR002771">
    <property type="entry name" value="Multi_antbiot-R_MarC"/>
</dbReference>
<dbReference type="PANTHER" id="PTHR33508">
    <property type="entry name" value="UPF0056 MEMBRANE PROTEIN YHCE"/>
    <property type="match status" value="1"/>
</dbReference>
<dbReference type="Pfam" id="PF01914">
    <property type="entry name" value="MarC"/>
    <property type="match status" value="1"/>
</dbReference>
<dbReference type="RefSeq" id="WP_011767584.1">
    <property type="nucleotide sequence ID" value="NC_008702.1"/>
</dbReference>
<gene>
    <name evidence="8" type="ordered locus">azo3862</name>
</gene>
<dbReference type="HOGENOM" id="CLU_079909_2_1_4"/>
<dbReference type="NCBIfam" id="TIGR00427">
    <property type="entry name" value="NAAT family transporter"/>
    <property type="match status" value="1"/>
</dbReference>
<feature type="transmembrane region" description="Helical" evidence="7">
    <location>
        <begin position="63"/>
        <end position="87"/>
    </location>
</feature>
<feature type="transmembrane region" description="Helical" evidence="7">
    <location>
        <begin position="108"/>
        <end position="133"/>
    </location>
</feature>
<keyword evidence="6 7" id="KW-0472">Membrane</keyword>
<sequence>METLKAFVTLLALINPAGAIPLFLSLTASQSPGQVKRTVKTASIATAVVIAVAALFGEILLRILGISIASLQVGGGILLFGIALKMFNAELGGARSTPEEADEAAERNSIAVVPLTIPMLAGPGTVSTVIIYAERAHQWWEVLALLAIGAVIGAIVWLTLNLAGPISRLAGQTGINIMTRVMGLLLAALAVEFIAVGVRTLVAVS</sequence>
<name>A1KCC2_AZOSB</name>
<dbReference type="GO" id="GO:0005886">
    <property type="term" value="C:plasma membrane"/>
    <property type="evidence" value="ECO:0007669"/>
    <property type="project" value="UniProtKB-SubCell"/>
</dbReference>
<evidence type="ECO:0000256" key="6">
    <source>
        <dbReference type="ARBA" id="ARBA00023136"/>
    </source>
</evidence>
<keyword evidence="5 7" id="KW-1133">Transmembrane helix</keyword>
<keyword evidence="3" id="KW-1003">Cell membrane</keyword>
<evidence type="ECO:0000313" key="9">
    <source>
        <dbReference type="Proteomes" id="UP000002588"/>
    </source>
</evidence>
<dbReference type="KEGG" id="azo:azo3862"/>
<reference evidence="8 9" key="1">
    <citation type="journal article" date="2006" name="Nat. Biotechnol.">
        <title>Complete genome of the mutualistic, N2-fixing grass endophyte Azoarcus sp. strain BH72.</title>
        <authorList>
            <person name="Krause A."/>
            <person name="Ramakumar A."/>
            <person name="Bartels D."/>
            <person name="Battistoni F."/>
            <person name="Bekel T."/>
            <person name="Boch J."/>
            <person name="Boehm M."/>
            <person name="Friedrich F."/>
            <person name="Hurek T."/>
            <person name="Krause L."/>
            <person name="Linke B."/>
            <person name="McHardy A.C."/>
            <person name="Sarkar A."/>
            <person name="Schneiker S."/>
            <person name="Syed A.A."/>
            <person name="Thauer R."/>
            <person name="Vorhoelter F.-J."/>
            <person name="Weidner S."/>
            <person name="Puehler A."/>
            <person name="Reinhold-Hurek B."/>
            <person name="Kaiser O."/>
            <person name="Goesmann A."/>
        </authorList>
    </citation>
    <scope>NUCLEOTIDE SEQUENCE [LARGE SCALE GENOMIC DNA]</scope>
    <source>
        <strain evidence="8 9">BH72</strain>
    </source>
</reference>
<protein>
    <recommendedName>
        <fullName evidence="7">UPF0056 inner membrane protein</fullName>
    </recommendedName>
</protein>
<dbReference type="KEGG" id="aoa:dqs_4006"/>
<evidence type="ECO:0000256" key="5">
    <source>
        <dbReference type="ARBA" id="ARBA00022989"/>
    </source>
</evidence>
<proteinExistence type="inferred from homology"/>
<evidence type="ECO:0000256" key="2">
    <source>
        <dbReference type="ARBA" id="ARBA00009784"/>
    </source>
</evidence>
<dbReference type="STRING" id="62928.azo3862"/>
<keyword evidence="9" id="KW-1185">Reference proteome</keyword>
<feature type="transmembrane region" description="Helical" evidence="7">
    <location>
        <begin position="38"/>
        <end position="57"/>
    </location>
</feature>
<evidence type="ECO:0000256" key="1">
    <source>
        <dbReference type="ARBA" id="ARBA00004651"/>
    </source>
</evidence>
<feature type="transmembrane region" description="Helical" evidence="7">
    <location>
        <begin position="181"/>
        <end position="202"/>
    </location>
</feature>
<dbReference type="eggNOG" id="COG2095">
    <property type="taxonomic scope" value="Bacteria"/>
</dbReference>